<feature type="compositionally biased region" description="Basic and acidic residues" evidence="1">
    <location>
        <begin position="1"/>
        <end position="11"/>
    </location>
</feature>
<dbReference type="Proteomes" id="UP000321907">
    <property type="component" value="Unassembled WGS sequence"/>
</dbReference>
<reference evidence="3 4" key="1">
    <citation type="submission" date="2019-08" db="EMBL/GenBank/DDBJ databases">
        <title>Lewinella sp. strain SSH13 Genome sequencing and assembly.</title>
        <authorList>
            <person name="Kim I."/>
        </authorList>
    </citation>
    <scope>NUCLEOTIDE SEQUENCE [LARGE SCALE GENOMIC DNA]</scope>
    <source>
        <strain evidence="3 4">SSH13</strain>
    </source>
</reference>
<comment type="caution">
    <text evidence="3">The sequence shown here is derived from an EMBL/GenBank/DDBJ whole genome shotgun (WGS) entry which is preliminary data.</text>
</comment>
<feature type="region of interest" description="Disordered" evidence="1">
    <location>
        <begin position="1"/>
        <end position="37"/>
    </location>
</feature>
<dbReference type="Gene3D" id="1.25.40.10">
    <property type="entry name" value="Tetratricopeptide repeat domain"/>
    <property type="match status" value="1"/>
</dbReference>
<evidence type="ECO:0000313" key="4">
    <source>
        <dbReference type="Proteomes" id="UP000321907"/>
    </source>
</evidence>
<keyword evidence="2" id="KW-0812">Transmembrane</keyword>
<dbReference type="AlphaFoldDB" id="A0A5C7FSH2"/>
<keyword evidence="2" id="KW-0472">Membrane</keyword>
<accession>A0A5C7FSH2</accession>
<keyword evidence="4" id="KW-1185">Reference proteome</keyword>
<feature type="transmembrane region" description="Helical" evidence="2">
    <location>
        <begin position="100"/>
        <end position="121"/>
    </location>
</feature>
<evidence type="ECO:0000256" key="2">
    <source>
        <dbReference type="SAM" id="Phobius"/>
    </source>
</evidence>
<dbReference type="EMBL" id="VOXD01000014">
    <property type="protein sequence ID" value="TXF89400.1"/>
    <property type="molecule type" value="Genomic_DNA"/>
</dbReference>
<proteinExistence type="predicted"/>
<dbReference type="RefSeq" id="WP_147930710.1">
    <property type="nucleotide sequence ID" value="NZ_VOXD01000014.1"/>
</dbReference>
<protein>
    <recommendedName>
        <fullName evidence="5">Tetratricopeptide repeat protein</fullName>
    </recommendedName>
</protein>
<evidence type="ECO:0000256" key="1">
    <source>
        <dbReference type="SAM" id="MobiDB-lite"/>
    </source>
</evidence>
<gene>
    <name evidence="3" type="ORF">FUA23_10565</name>
</gene>
<dbReference type="OrthoDB" id="1492226at2"/>
<dbReference type="InterPro" id="IPR011990">
    <property type="entry name" value="TPR-like_helical_dom_sf"/>
</dbReference>
<sequence length="264" mass="28553">MDKDKLQDRIDGYLSGKGSPEARREFEEEISRDEDLSRELDDTKLAVAALELAEDRALKSRLQDLEARLAHEGAPNTEVSGVSTPKPEAKVIGMNRRKGWLRLVAYAAALLLLLAAGWWAIAQPAGFDAQQLAMDSFTPYQNIVTGTVRGDNDSSAEAAAFAEYDAGNYVAAAEQLSALPASAKYDFYLGQSLLAQQKYAEAQAVFSSVMGDPDFPLAQEAAYYNALARLGTGAADEARNALVEISDTDGHPMQDEAKALLTKM</sequence>
<name>A0A5C7FSH2_9BACT</name>
<organism evidence="3 4">
    <name type="scientific">Neolewinella aurantiaca</name>
    <dbReference type="NCBI Taxonomy" id="2602767"/>
    <lineage>
        <taxon>Bacteria</taxon>
        <taxon>Pseudomonadati</taxon>
        <taxon>Bacteroidota</taxon>
        <taxon>Saprospiria</taxon>
        <taxon>Saprospirales</taxon>
        <taxon>Lewinellaceae</taxon>
        <taxon>Neolewinella</taxon>
    </lineage>
</organism>
<keyword evidence="2" id="KW-1133">Transmembrane helix</keyword>
<evidence type="ECO:0008006" key="5">
    <source>
        <dbReference type="Google" id="ProtNLM"/>
    </source>
</evidence>
<evidence type="ECO:0000313" key="3">
    <source>
        <dbReference type="EMBL" id="TXF89400.1"/>
    </source>
</evidence>